<keyword evidence="6" id="KW-0255">Endonuclease</keyword>
<dbReference type="PROSITE" id="PS50879">
    <property type="entry name" value="RNASE_H_1"/>
    <property type="match status" value="1"/>
</dbReference>
<feature type="compositionally biased region" description="Basic and acidic residues" evidence="8">
    <location>
        <begin position="696"/>
        <end position="711"/>
    </location>
</feature>
<feature type="region of interest" description="Disordered" evidence="8">
    <location>
        <begin position="682"/>
        <end position="711"/>
    </location>
</feature>
<dbReference type="InterPro" id="IPR050092">
    <property type="entry name" value="RNase_H"/>
</dbReference>
<dbReference type="GO" id="GO:0043137">
    <property type="term" value="P:DNA replication, removal of RNA primer"/>
    <property type="evidence" value="ECO:0007669"/>
    <property type="project" value="TreeGrafter"/>
</dbReference>
<accession>A0A3N4LGW6</accession>
<organism evidence="10 11">
    <name type="scientific">Terfezia boudieri ATCC MYA-4762</name>
    <dbReference type="NCBI Taxonomy" id="1051890"/>
    <lineage>
        <taxon>Eukaryota</taxon>
        <taxon>Fungi</taxon>
        <taxon>Dikarya</taxon>
        <taxon>Ascomycota</taxon>
        <taxon>Pezizomycotina</taxon>
        <taxon>Pezizomycetes</taxon>
        <taxon>Pezizales</taxon>
        <taxon>Pezizaceae</taxon>
        <taxon>Terfezia</taxon>
    </lineage>
</organism>
<evidence type="ECO:0000256" key="3">
    <source>
        <dbReference type="ARBA" id="ARBA00012180"/>
    </source>
</evidence>
<dbReference type="GO" id="GO:0004523">
    <property type="term" value="F:RNA-DNA hybrid ribonuclease activity"/>
    <property type="evidence" value="ECO:0007669"/>
    <property type="project" value="UniProtKB-EC"/>
</dbReference>
<dbReference type="SUPFAM" id="SSF56219">
    <property type="entry name" value="DNase I-like"/>
    <property type="match status" value="1"/>
</dbReference>
<gene>
    <name evidence="10" type="ORF">L211DRAFT_895611</name>
</gene>
<evidence type="ECO:0000313" key="10">
    <source>
        <dbReference type="EMBL" id="RPB19911.1"/>
    </source>
</evidence>
<evidence type="ECO:0000256" key="5">
    <source>
        <dbReference type="ARBA" id="ARBA00022723"/>
    </source>
</evidence>
<feature type="region of interest" description="Disordered" evidence="8">
    <location>
        <begin position="197"/>
        <end position="244"/>
    </location>
</feature>
<evidence type="ECO:0000313" key="11">
    <source>
        <dbReference type="Proteomes" id="UP000267821"/>
    </source>
</evidence>
<feature type="region of interest" description="Disordered" evidence="8">
    <location>
        <begin position="81"/>
        <end position="162"/>
    </location>
</feature>
<evidence type="ECO:0000256" key="4">
    <source>
        <dbReference type="ARBA" id="ARBA00022722"/>
    </source>
</evidence>
<feature type="compositionally biased region" description="Acidic residues" evidence="8">
    <location>
        <begin position="119"/>
        <end position="152"/>
    </location>
</feature>
<evidence type="ECO:0000256" key="1">
    <source>
        <dbReference type="ARBA" id="ARBA00000077"/>
    </source>
</evidence>
<evidence type="ECO:0000256" key="6">
    <source>
        <dbReference type="ARBA" id="ARBA00022759"/>
    </source>
</evidence>
<keyword evidence="11" id="KW-1185">Reference proteome</keyword>
<dbReference type="InterPro" id="IPR002156">
    <property type="entry name" value="RNaseH_domain"/>
</dbReference>
<dbReference type="InterPro" id="IPR036691">
    <property type="entry name" value="Endo/exonu/phosph_ase_sf"/>
</dbReference>
<dbReference type="EC" id="3.1.26.4" evidence="3"/>
<dbReference type="AlphaFoldDB" id="A0A3N4LGW6"/>
<feature type="compositionally biased region" description="Basic and acidic residues" evidence="8">
    <location>
        <begin position="220"/>
        <end position="232"/>
    </location>
</feature>
<dbReference type="PANTHER" id="PTHR10642:SF26">
    <property type="entry name" value="RIBONUCLEASE H1"/>
    <property type="match status" value="1"/>
</dbReference>
<keyword evidence="7" id="KW-0378">Hydrolase</keyword>
<name>A0A3N4LGW6_9PEZI</name>
<protein>
    <recommendedName>
        <fullName evidence="3">ribonuclease H</fullName>
        <ecNumber evidence="3">3.1.26.4</ecNumber>
    </recommendedName>
</protein>
<sequence>MEGSSGHHDGGQGNETEQAIWVWQVKGAEDIECLRLPEAEASKAETSCWGGSTLIVRKHPLARKGSLQSFRLGLNQQARGVEIPEKSGRVSSPTPDEAYARGKYQEPSYVYEADGAPAGDDDDIDMSEEEDKPKDDDVEEDEFDEEDLSEAEEGQRGKNRRNGKAPKLIIAISRDFTAAAWNMGAFEKESSAKKRAKSWAQKIASQPAPPPPSVVDEEEQATKEIDPKELPKGPKGKQGSPPPNLILCIIRTTPSIPVEEFAKRKQGAIRWFEKELKRCYGGRDIRVANITQERDGERKIELILPESLTRKKARDELPSVAKRIFADIKEVFWDTPVWKLVMHEVPFESRETQVALRENLESENGPLKISKRNIQRLINKGLKQKATPIILEHKDKEEAIKAVKQGVIVDGIGIVKRRKPRRGSVLNVEFTDTSERRMVRQEIRRVSVERTVTYSSSVQIRKVFSVRRSKDGRGWWQESGIATLWIEKGELAKGAWLFPEELRGPNWVAAANARWVLVSVYRGHESTNNLDQVREWWVDMLGKVMNVVYDGQRKVVIAGDVNVEDDSWLGCAVGSRIWNLSIPTKRCGTSDHTYLYVSLDMDRTARGSPLEPKVKKKVKVTRCTGNRKKVESELRNAKVQSEDGWWNDLSRIAREYHLPVRGIRVETIWSENLETLKRDLHSKTRRSASEPLNAEVTRERKDARNAFRRESVRAEPRKVKAEWQGIQGKHEIVVSGMDQEDPASPLLWQLVMESVLWDMRAALRKNVPDEEILVDSYADDAWLGISIPMIKRTSAILEGLLRRCKVARGKAIMIRNMVRETGWNGKTLVEVMVATILPMICFECETWRTKAMVDKAEEEWYRLLKVAFQWRGLAARRAVLRAVAIPSVGNTRLHLRRRLCMRVARTPGHPCESGGPELTEALREWLEEPLRIEELHMGPAQIGWSVWGDPLEVVSDRGDRVAWKKRVSEIVNHSISEEGRSVWFTEDGKSGAGLVMACGEEVSSGARSFLLGKGRTATEAEMDAVVRAVRMAEGKVLIMTDSMNTIRSLTSVGIEGRSEREIRLRSEGSNSQIMWVPGHAGNLGNEKADKAAKAGAEMDAHPVETAVWAT</sequence>
<evidence type="ECO:0000256" key="7">
    <source>
        <dbReference type="ARBA" id="ARBA00022801"/>
    </source>
</evidence>
<dbReference type="InterPro" id="IPR012337">
    <property type="entry name" value="RNaseH-like_sf"/>
</dbReference>
<keyword evidence="4" id="KW-0540">Nuclease</keyword>
<dbReference type="InParanoid" id="A0A3N4LGW6"/>
<feature type="domain" description="RNase H type-1" evidence="9">
    <location>
        <begin position="977"/>
        <end position="1097"/>
    </location>
</feature>
<reference evidence="10 11" key="1">
    <citation type="journal article" date="2018" name="Nat. Ecol. Evol.">
        <title>Pezizomycetes genomes reveal the molecular basis of ectomycorrhizal truffle lifestyle.</title>
        <authorList>
            <person name="Murat C."/>
            <person name="Payen T."/>
            <person name="Noel B."/>
            <person name="Kuo A."/>
            <person name="Morin E."/>
            <person name="Chen J."/>
            <person name="Kohler A."/>
            <person name="Krizsan K."/>
            <person name="Balestrini R."/>
            <person name="Da Silva C."/>
            <person name="Montanini B."/>
            <person name="Hainaut M."/>
            <person name="Levati E."/>
            <person name="Barry K.W."/>
            <person name="Belfiori B."/>
            <person name="Cichocki N."/>
            <person name="Clum A."/>
            <person name="Dockter R.B."/>
            <person name="Fauchery L."/>
            <person name="Guy J."/>
            <person name="Iotti M."/>
            <person name="Le Tacon F."/>
            <person name="Lindquist E.A."/>
            <person name="Lipzen A."/>
            <person name="Malagnac F."/>
            <person name="Mello A."/>
            <person name="Molinier V."/>
            <person name="Miyauchi S."/>
            <person name="Poulain J."/>
            <person name="Riccioni C."/>
            <person name="Rubini A."/>
            <person name="Sitrit Y."/>
            <person name="Splivallo R."/>
            <person name="Traeger S."/>
            <person name="Wang M."/>
            <person name="Zifcakova L."/>
            <person name="Wipf D."/>
            <person name="Zambonelli A."/>
            <person name="Paolocci F."/>
            <person name="Nowrousian M."/>
            <person name="Ottonello S."/>
            <person name="Baldrian P."/>
            <person name="Spatafora J.W."/>
            <person name="Henrissat B."/>
            <person name="Nagy L.G."/>
            <person name="Aury J.M."/>
            <person name="Wincker P."/>
            <person name="Grigoriev I.V."/>
            <person name="Bonfante P."/>
            <person name="Martin F.M."/>
        </authorList>
    </citation>
    <scope>NUCLEOTIDE SEQUENCE [LARGE SCALE GENOMIC DNA]</scope>
    <source>
        <strain evidence="10 11">ATCC MYA-4762</strain>
    </source>
</reference>
<dbReference type="OrthoDB" id="10599519at2759"/>
<dbReference type="PANTHER" id="PTHR10642">
    <property type="entry name" value="RIBONUCLEASE H1"/>
    <property type="match status" value="1"/>
</dbReference>
<dbReference type="InterPro" id="IPR036397">
    <property type="entry name" value="RNaseH_sf"/>
</dbReference>
<dbReference type="SUPFAM" id="SSF53098">
    <property type="entry name" value="Ribonuclease H-like"/>
    <property type="match status" value="1"/>
</dbReference>
<proteinExistence type="inferred from homology"/>
<evidence type="ECO:0000259" key="9">
    <source>
        <dbReference type="PROSITE" id="PS50879"/>
    </source>
</evidence>
<comment type="similarity">
    <text evidence="2">Belongs to the RNase H family.</text>
</comment>
<dbReference type="GO" id="GO:0046872">
    <property type="term" value="F:metal ion binding"/>
    <property type="evidence" value="ECO:0007669"/>
    <property type="project" value="UniProtKB-KW"/>
</dbReference>
<dbReference type="Gene3D" id="3.30.420.10">
    <property type="entry name" value="Ribonuclease H-like superfamily/Ribonuclease H"/>
    <property type="match status" value="1"/>
</dbReference>
<dbReference type="Proteomes" id="UP000267821">
    <property type="component" value="Unassembled WGS sequence"/>
</dbReference>
<evidence type="ECO:0000256" key="2">
    <source>
        <dbReference type="ARBA" id="ARBA00005300"/>
    </source>
</evidence>
<dbReference type="GO" id="GO:0003676">
    <property type="term" value="F:nucleic acid binding"/>
    <property type="evidence" value="ECO:0007669"/>
    <property type="project" value="InterPro"/>
</dbReference>
<keyword evidence="5" id="KW-0479">Metal-binding</keyword>
<dbReference type="Pfam" id="PF00075">
    <property type="entry name" value="RNase_H"/>
    <property type="match status" value="1"/>
</dbReference>
<comment type="catalytic activity">
    <reaction evidence="1">
        <text>Endonucleolytic cleavage to 5'-phosphomonoester.</text>
        <dbReference type="EC" id="3.1.26.4"/>
    </reaction>
</comment>
<evidence type="ECO:0000256" key="8">
    <source>
        <dbReference type="SAM" id="MobiDB-lite"/>
    </source>
</evidence>
<dbReference type="EMBL" id="ML121581">
    <property type="protein sequence ID" value="RPB19911.1"/>
    <property type="molecule type" value="Genomic_DNA"/>
</dbReference>